<dbReference type="Gene3D" id="3.15.10.10">
    <property type="entry name" value="Bactericidal permeability-increasing protein, domain 1"/>
    <property type="match status" value="1"/>
</dbReference>
<dbReference type="VEuPathDB" id="FungiDB:PV10_03304"/>
<evidence type="ECO:0000259" key="3">
    <source>
        <dbReference type="Pfam" id="PF19343"/>
    </source>
</evidence>
<dbReference type="Proteomes" id="UP000288859">
    <property type="component" value="Unassembled WGS sequence"/>
</dbReference>
<feature type="region of interest" description="Disordered" evidence="1">
    <location>
        <begin position="163"/>
        <end position="192"/>
    </location>
</feature>
<dbReference type="InterPro" id="IPR027842">
    <property type="entry name" value="HAM1-like_C"/>
</dbReference>
<evidence type="ECO:0000313" key="4">
    <source>
        <dbReference type="EMBL" id="RVX74162.1"/>
    </source>
</evidence>
<feature type="compositionally biased region" description="Low complexity" evidence="1">
    <location>
        <begin position="215"/>
        <end position="244"/>
    </location>
</feature>
<organism evidence="4 5">
    <name type="scientific">Exophiala mesophila</name>
    <name type="common">Black yeast-like fungus</name>
    <dbReference type="NCBI Taxonomy" id="212818"/>
    <lineage>
        <taxon>Eukaryota</taxon>
        <taxon>Fungi</taxon>
        <taxon>Dikarya</taxon>
        <taxon>Ascomycota</taxon>
        <taxon>Pezizomycotina</taxon>
        <taxon>Eurotiomycetes</taxon>
        <taxon>Chaetothyriomycetidae</taxon>
        <taxon>Chaetothyriales</taxon>
        <taxon>Herpotrichiellaceae</taxon>
        <taxon>Exophiala</taxon>
    </lineage>
</organism>
<dbReference type="AlphaFoldDB" id="A0A438NEL2"/>
<evidence type="ECO:0000313" key="5">
    <source>
        <dbReference type="Proteomes" id="UP000288859"/>
    </source>
</evidence>
<feature type="region of interest" description="Disordered" evidence="1">
    <location>
        <begin position="903"/>
        <end position="924"/>
    </location>
</feature>
<sequence>MATVNRPTDTTVKEKDINQKLQLYGIYQAFSNGKVPSNQQIDVALNSALASRALSSPSKRLSDEGKGLVADLKEVINQAKLLLLSKNEGNLLQDFIWQTQHLDGGNAKLPGAPTDKATAQQHGDEALDGLKTLGRLVLSNGQFRKLLSDATILLRDIAGDAAQEAATRVNPSEDRLRQIDEPAEDNTWHDVPELSRENLKNQARAAYDKNKPFDQQEAQQAAQQGLDAAQQQPTQDNRQAAGAGVGQAVDNLKSQAQANIPEERQEDARKAKETAIQNSKNYLNKKVPQERRDQTIWRLKKLVVEIQGHSDYQQAIETLLSLAETYAGHASDVGNQSVGTVKGAHDDNSLRSAETDLRTLIERFANSTSTDDLFDALNQIYRDADRDPELKNWFKATDKFIRRTLQEQGYILRDSSSQEWDRLEEQGRYLFRDRYRNHTDRILDELKFLGDQFDQDPQNKAFGNAVQKLFLDLGNDENGKPKFKPHLVKDLTEVIIPAIFENTRYVPIPRIEVSDPMVDVVVENLVIESDNLFPNTFEFGSDNYWRMGRKSISNKRDNKITVAGSGIQMDLKDVAYYIKKKQGFPSITDKGVMDIFLGGEGFSFKLTARNAKKTDRSHFVVVDNVDVNIKNLSVKIKQSNHKLLFAVAKPLLLKTMRPVLQKVIEKQIRDNFAKGDAFAYAVHQDVQRSVEAAKENPEEAPNIYQTWVNSIQKQFTEKKQKAEQVASKTNVNMAVTKEDSMFKNISLPGGISSKATEYKQLAAKGDKWESPVFGIGSAKASTDIPKLTPVSRKPHNVTKATVRGGNHPNADRSAGSLGSSHPGSGYTGGTAPGFTGQSATQGGLGQTGTAPLGQTGTAPLGQTGSLGTNPIGTVPASGAGTGAFVSQVDQAFEPNKPLGAAGTHGVSGITNGSTHKTYHDNVTR</sequence>
<feature type="region of interest" description="Disordered" evidence="1">
    <location>
        <begin position="784"/>
        <end position="874"/>
    </location>
</feature>
<dbReference type="InterPro" id="IPR045967">
    <property type="entry name" value="HAM1-like_N"/>
</dbReference>
<dbReference type="Pfam" id="PF14613">
    <property type="entry name" value="HAM1_C"/>
    <property type="match status" value="1"/>
</dbReference>
<dbReference type="PANTHER" id="PTHR31138:SF1">
    <property type="entry name" value="PDZ DOMAIN-CONTAINING PROTEIN"/>
    <property type="match status" value="1"/>
</dbReference>
<proteinExistence type="predicted"/>
<feature type="domain" description="HAM1-like C-terminal" evidence="2">
    <location>
        <begin position="627"/>
        <end position="785"/>
    </location>
</feature>
<dbReference type="EMBL" id="NAJM01000005">
    <property type="protein sequence ID" value="RVX74162.1"/>
    <property type="molecule type" value="Genomic_DNA"/>
</dbReference>
<gene>
    <name evidence="4" type="ORF">B0A52_01994</name>
</gene>
<name>A0A438NEL2_EXOME</name>
<evidence type="ECO:0000259" key="2">
    <source>
        <dbReference type="Pfam" id="PF14613"/>
    </source>
</evidence>
<comment type="caution">
    <text evidence="4">The sequence shown here is derived from an EMBL/GenBank/DDBJ whole genome shotgun (WGS) entry which is preliminary data.</text>
</comment>
<evidence type="ECO:0000256" key="1">
    <source>
        <dbReference type="SAM" id="MobiDB-lite"/>
    </source>
</evidence>
<feature type="region of interest" description="Disordered" evidence="1">
    <location>
        <begin position="211"/>
        <end position="244"/>
    </location>
</feature>
<accession>A0A438NEL2</accession>
<feature type="compositionally biased region" description="Basic and acidic residues" evidence="1">
    <location>
        <begin position="261"/>
        <end position="273"/>
    </location>
</feature>
<dbReference type="PANTHER" id="PTHR31138">
    <property type="entry name" value="CHROMOSOME 19, WHOLE GENOME SHOTGUN SEQUENCE"/>
    <property type="match status" value="1"/>
</dbReference>
<feature type="compositionally biased region" description="Basic and acidic residues" evidence="1">
    <location>
        <begin position="171"/>
        <end position="192"/>
    </location>
</feature>
<protein>
    <submittedName>
        <fullName evidence="4">Uncharacterized protein</fullName>
    </submittedName>
</protein>
<dbReference type="OrthoDB" id="19394at2759"/>
<reference evidence="4 5" key="1">
    <citation type="submission" date="2017-03" db="EMBL/GenBank/DDBJ databases">
        <title>Genomes of endolithic fungi from Antarctica.</title>
        <authorList>
            <person name="Coleine C."/>
            <person name="Masonjones S."/>
            <person name="Stajich J.E."/>
        </authorList>
    </citation>
    <scope>NUCLEOTIDE SEQUENCE [LARGE SCALE GENOMIC DNA]</scope>
    <source>
        <strain evidence="4 5">CCFEE 6314</strain>
    </source>
</reference>
<feature type="domain" description="HAM1-like N-terminal" evidence="3">
    <location>
        <begin position="3"/>
        <end position="615"/>
    </location>
</feature>
<feature type="compositionally biased region" description="Polar residues" evidence="1">
    <location>
        <begin position="860"/>
        <end position="871"/>
    </location>
</feature>
<feature type="region of interest" description="Disordered" evidence="1">
    <location>
        <begin position="257"/>
        <end position="276"/>
    </location>
</feature>
<feature type="compositionally biased region" description="Low complexity" evidence="1">
    <location>
        <begin position="835"/>
        <end position="859"/>
    </location>
</feature>
<dbReference type="Pfam" id="PF19343">
    <property type="entry name" value="HAM1_N"/>
    <property type="match status" value="1"/>
</dbReference>